<dbReference type="Proteomes" id="UP000034826">
    <property type="component" value="Unassembled WGS sequence"/>
</dbReference>
<accession>A0A0G1J1H5</accession>
<dbReference type="PATRIC" id="fig|1618564.3.peg.913"/>
<dbReference type="AlphaFoldDB" id="A0A0G1J1H5"/>
<reference evidence="1 2" key="1">
    <citation type="journal article" date="2015" name="Nature">
        <title>rRNA introns, odd ribosomes, and small enigmatic genomes across a large radiation of phyla.</title>
        <authorList>
            <person name="Brown C.T."/>
            <person name="Hug L.A."/>
            <person name="Thomas B.C."/>
            <person name="Sharon I."/>
            <person name="Castelle C.J."/>
            <person name="Singh A."/>
            <person name="Wilkins M.J."/>
            <person name="Williams K.H."/>
            <person name="Banfield J.F."/>
        </authorList>
    </citation>
    <scope>NUCLEOTIDE SEQUENCE [LARGE SCALE GENOMIC DNA]</scope>
</reference>
<sequence length="244" mass="27089">MISKRLPRRPSTSSGLLAMTGLLCLLVGVIYAAGWSGIFSIKKIDCLVDREKECSAEIAAELNKYLNKNLLTLRPGQIENRIMATERLAQSAKADLILLDSLRVNITSRRAMAAITTAETVRDQVEVDKDGVILGKSENTEGLPRLVWPEISNWPIENPVPENIVRAAIITILAGDRFRLEGIARVESRESMIMTLGTGEKIFLSLAKDPVAQMAMLQVVLNQARIEGKLIQEIDLRFDRPVIR</sequence>
<protein>
    <recommendedName>
        <fullName evidence="3">POTRA domain-containing protein</fullName>
    </recommendedName>
</protein>
<proteinExistence type="predicted"/>
<evidence type="ECO:0000313" key="2">
    <source>
        <dbReference type="Proteomes" id="UP000034826"/>
    </source>
</evidence>
<name>A0A0G1J1H5_9BACT</name>
<dbReference type="EMBL" id="LCIY01000045">
    <property type="protein sequence ID" value="KKT65451.1"/>
    <property type="molecule type" value="Genomic_DNA"/>
</dbReference>
<evidence type="ECO:0000313" key="1">
    <source>
        <dbReference type="EMBL" id="KKT65451.1"/>
    </source>
</evidence>
<comment type="caution">
    <text evidence="1">The sequence shown here is derived from an EMBL/GenBank/DDBJ whole genome shotgun (WGS) entry which is preliminary data.</text>
</comment>
<gene>
    <name evidence="1" type="ORF">UW60_C0045G0004</name>
</gene>
<evidence type="ECO:0008006" key="3">
    <source>
        <dbReference type="Google" id="ProtNLM"/>
    </source>
</evidence>
<organism evidence="1 2">
    <name type="scientific">Candidatus Woesebacteria bacterium GW2011_GWA2_44_33</name>
    <dbReference type="NCBI Taxonomy" id="1618564"/>
    <lineage>
        <taxon>Bacteria</taxon>
        <taxon>Candidatus Woeseibacteriota</taxon>
    </lineage>
</organism>